<evidence type="ECO:0000256" key="7">
    <source>
        <dbReference type="ARBA" id="ARBA00023136"/>
    </source>
</evidence>
<comment type="caution">
    <text evidence="11">The sequence shown here is derived from an EMBL/GenBank/DDBJ whole genome shotgun (WGS) entry which is preliminary data.</text>
</comment>
<feature type="compositionally biased region" description="Low complexity" evidence="10">
    <location>
        <begin position="101"/>
        <end position="116"/>
    </location>
</feature>
<evidence type="ECO:0000256" key="3">
    <source>
        <dbReference type="ARBA" id="ARBA00010288"/>
    </source>
</evidence>
<evidence type="ECO:0000256" key="8">
    <source>
        <dbReference type="ARBA" id="ARBA00045912"/>
    </source>
</evidence>
<name>A0A835VVQ7_CHLIN</name>
<dbReference type="Proteomes" id="UP000650467">
    <property type="component" value="Unassembled WGS sequence"/>
</dbReference>
<evidence type="ECO:0000256" key="5">
    <source>
        <dbReference type="ARBA" id="ARBA00022824"/>
    </source>
</evidence>
<feature type="transmembrane region" description="Helical" evidence="9">
    <location>
        <begin position="184"/>
        <end position="210"/>
    </location>
</feature>
<keyword evidence="5" id="KW-0256">Endoplasmic reticulum</keyword>
<comment type="pathway">
    <text evidence="2">Protein modification; protein glycosylation.</text>
</comment>
<proteinExistence type="inferred from homology"/>
<evidence type="ECO:0000256" key="6">
    <source>
        <dbReference type="ARBA" id="ARBA00022989"/>
    </source>
</evidence>
<comment type="function">
    <text evidence="8 9">Intramembrane glycolipid transporter that operates in the biosynthetic pathway of dolichol-linked oligosaccharides, the glycan precursors employed in protein asparagine (N)-glycosylation. The sequential addition of sugars to dolichol pyrophosphate produces dolichol-linked oligosaccharides containing fourteen sugars, including two GlcNAcs, nine mannoses and three glucoses. Once assembled, the oligosaccharide is transferred from the lipid to nascent proteins by oligosaccharyltransferases. The assembly of dolichol-linked oligosaccharides begins on the cytosolic side of the endoplasmic reticulum membrane and finishes in its lumen. RFT1 could mediate the translocation of the cytosolically oriented intermediate DolPP-GlcNAc2Man5, produced by ALG11, into the ER lumen where dolichol-linked oligosaccharides assembly continues. However, the intramembrane lipid transporter activity could not be confirmed in vitro.</text>
</comment>
<evidence type="ECO:0000256" key="9">
    <source>
        <dbReference type="RuleBase" id="RU365067"/>
    </source>
</evidence>
<evidence type="ECO:0000313" key="12">
    <source>
        <dbReference type="Proteomes" id="UP000650467"/>
    </source>
</evidence>
<evidence type="ECO:0000256" key="1">
    <source>
        <dbReference type="ARBA" id="ARBA00004477"/>
    </source>
</evidence>
<feature type="transmembrane region" description="Helical" evidence="9">
    <location>
        <begin position="441"/>
        <end position="464"/>
    </location>
</feature>
<feature type="region of interest" description="Disordered" evidence="10">
    <location>
        <begin position="654"/>
        <end position="674"/>
    </location>
</feature>
<keyword evidence="6 9" id="KW-1133">Transmembrane helix</keyword>
<comment type="similarity">
    <text evidence="3 9">Belongs to the RFT1 family.</text>
</comment>
<organism evidence="11 12">
    <name type="scientific">Chlamydomonas incerta</name>
    <dbReference type="NCBI Taxonomy" id="51695"/>
    <lineage>
        <taxon>Eukaryota</taxon>
        <taxon>Viridiplantae</taxon>
        <taxon>Chlorophyta</taxon>
        <taxon>core chlorophytes</taxon>
        <taxon>Chlorophyceae</taxon>
        <taxon>CS clade</taxon>
        <taxon>Chlamydomonadales</taxon>
        <taxon>Chlamydomonadaceae</taxon>
        <taxon>Chlamydomonas</taxon>
    </lineage>
</organism>
<evidence type="ECO:0000256" key="2">
    <source>
        <dbReference type="ARBA" id="ARBA00004922"/>
    </source>
</evidence>
<protein>
    <recommendedName>
        <fullName evidence="9">Protein RFT1 homolog</fullName>
    </recommendedName>
</protein>
<evidence type="ECO:0000256" key="10">
    <source>
        <dbReference type="SAM" id="MobiDB-lite"/>
    </source>
</evidence>
<dbReference type="GO" id="GO:0006488">
    <property type="term" value="P:dolichol-linked oligosaccharide biosynthetic process"/>
    <property type="evidence" value="ECO:0007669"/>
    <property type="project" value="InterPro"/>
</dbReference>
<keyword evidence="12" id="KW-1185">Reference proteome</keyword>
<feature type="transmembrane region" description="Helical" evidence="9">
    <location>
        <begin position="621"/>
        <end position="640"/>
    </location>
</feature>
<feature type="transmembrane region" description="Helical" evidence="9">
    <location>
        <begin position="273"/>
        <end position="294"/>
    </location>
</feature>
<dbReference type="OrthoDB" id="9979195at2759"/>
<evidence type="ECO:0000256" key="4">
    <source>
        <dbReference type="ARBA" id="ARBA00022692"/>
    </source>
</evidence>
<evidence type="ECO:0000313" key="11">
    <source>
        <dbReference type="EMBL" id="KAG2427588.1"/>
    </source>
</evidence>
<keyword evidence="7 9" id="KW-0472">Membrane</keyword>
<dbReference type="AlphaFoldDB" id="A0A835VVQ7"/>
<feature type="region of interest" description="Disordered" evidence="10">
    <location>
        <begin position="80"/>
        <end position="116"/>
    </location>
</feature>
<feature type="compositionally biased region" description="Basic and acidic residues" evidence="10">
    <location>
        <begin position="81"/>
        <end position="100"/>
    </location>
</feature>
<feature type="transmembrane region" description="Helical" evidence="9">
    <location>
        <begin position="12"/>
        <end position="32"/>
    </location>
</feature>
<feature type="transmembrane region" description="Helical" evidence="9">
    <location>
        <begin position="578"/>
        <end position="601"/>
    </location>
</feature>
<reference evidence="11" key="1">
    <citation type="journal article" date="2020" name="bioRxiv">
        <title>Comparative genomics of Chlamydomonas.</title>
        <authorList>
            <person name="Craig R.J."/>
            <person name="Hasan A.R."/>
            <person name="Ness R.W."/>
            <person name="Keightley P.D."/>
        </authorList>
    </citation>
    <scope>NUCLEOTIDE SEQUENCE</scope>
    <source>
        <strain evidence="11">SAG 7.73</strain>
    </source>
</reference>
<dbReference type="InterPro" id="IPR007594">
    <property type="entry name" value="RFT1"/>
</dbReference>
<dbReference type="GO" id="GO:0034203">
    <property type="term" value="P:glycolipid translocation"/>
    <property type="evidence" value="ECO:0007669"/>
    <property type="project" value="TreeGrafter"/>
</dbReference>
<feature type="transmembrane region" description="Helical" evidence="9">
    <location>
        <begin position="484"/>
        <end position="508"/>
    </location>
</feature>
<dbReference type="Pfam" id="PF04506">
    <property type="entry name" value="Rft-1"/>
    <property type="match status" value="1"/>
</dbReference>
<keyword evidence="4 9" id="KW-0812">Transmembrane</keyword>
<dbReference type="PANTHER" id="PTHR13117:SF5">
    <property type="entry name" value="PROTEIN RFT1 HOMOLOG"/>
    <property type="match status" value="1"/>
</dbReference>
<feature type="transmembrane region" description="Helical" evidence="9">
    <location>
        <begin position="122"/>
        <end position="147"/>
    </location>
</feature>
<sequence>MATGQDRANVVASGFLTLLASQIGTRLVTFIINLLIARHLSPEAYGLSSVQFHLLTTTALFISREGFRRGCLRFGGADADGADKDHSSDADSSRAKDAKKGAAGTGSKDSSSKHGSGIDNRAVLRVAWLVVPLGVVVTAAVCGLAIWRHDVAVAAAGAGGYTATAGSAGGDAGHVAVPYYREAVLLHGLAALVELAAEPFYILASVHLMFGARVGVEFASTLVKSLVTLGLLSLPSLAPALLRRLGLALEGAAAPAGSAATAAGLPPALVFSAAQLALAAVALVGYGVVGWRLLRADKRTGARSWLSRWTPQELRVLGTSAVFTLQAVEKLALAEGSKVVLATMQSAVNQGVYGLVSNLGSLVVRTLFQPLEEAAFAAFSAWGAEASPATATAAAPAAGTGVQGSAGGVAAAAGGKEEQARAKAVEAEAAQRRLAPLAAALGPMVKAVCVLGLAAAAFGPAYAYTLLRLVYGTRWSETEAPAVLAAYSVYVLLLSLNGIGEAFVHAVLDARGLQASNALLLLFTAVHLAACVGLVGRLGALGLVAADGANMVLRIAYSAWCIRRFFRPLPSFSLRRDLLPSATTLAAFAIAACASGVSNYVFLVAPGTDGSTPQRLFLRRVAPHVAVAFGLLAVVSGVMLRAERATLRQVVEMRRRRGREGEPGVATTTSKKED</sequence>
<dbReference type="GO" id="GO:0005789">
    <property type="term" value="C:endoplasmic reticulum membrane"/>
    <property type="evidence" value="ECO:0007669"/>
    <property type="project" value="UniProtKB-SubCell"/>
</dbReference>
<accession>A0A835VVQ7</accession>
<comment type="subcellular location">
    <subcellularLocation>
        <location evidence="1 9">Endoplasmic reticulum membrane</location>
        <topology evidence="1 9">Multi-pass membrane protein</topology>
    </subcellularLocation>
</comment>
<gene>
    <name evidence="11" type="ORF">HXX76_012242</name>
</gene>
<feature type="transmembrane region" description="Helical" evidence="9">
    <location>
        <begin position="222"/>
        <end position="242"/>
    </location>
</feature>
<dbReference type="PANTHER" id="PTHR13117">
    <property type="entry name" value="ENDOPLASMIC RETICULUM MULTISPAN TRANSMEMBRANE PROTEIN-RELATED"/>
    <property type="match status" value="1"/>
</dbReference>
<dbReference type="EMBL" id="JAEHOC010000039">
    <property type="protein sequence ID" value="KAG2427588.1"/>
    <property type="molecule type" value="Genomic_DNA"/>
</dbReference>
<feature type="transmembrane region" description="Helical" evidence="9">
    <location>
        <begin position="520"/>
        <end position="543"/>
    </location>
</feature>